<dbReference type="EMBL" id="JANEYT010000093">
    <property type="protein sequence ID" value="MCQ1060868.1"/>
    <property type="molecule type" value="Genomic_DNA"/>
</dbReference>
<name>A0ABT1N803_9GAMM</name>
<evidence type="ECO:0000313" key="2">
    <source>
        <dbReference type="Proteomes" id="UP001524460"/>
    </source>
</evidence>
<dbReference type="RefSeq" id="WP_255044963.1">
    <property type="nucleotide sequence ID" value="NZ_JANEYT010000093.1"/>
</dbReference>
<evidence type="ECO:0000313" key="1">
    <source>
        <dbReference type="EMBL" id="MCQ1060868.1"/>
    </source>
</evidence>
<dbReference type="Proteomes" id="UP001524460">
    <property type="component" value="Unassembled WGS sequence"/>
</dbReference>
<comment type="caution">
    <text evidence="1">The sequence shown here is derived from an EMBL/GenBank/DDBJ whole genome shotgun (WGS) entry which is preliminary data.</text>
</comment>
<proteinExistence type="predicted"/>
<accession>A0ABT1N803</accession>
<reference evidence="1 2" key="1">
    <citation type="submission" date="2022-07" db="EMBL/GenBank/DDBJ databases">
        <title>Photobacterium pectinilyticum sp. nov., a marine bacterium isolated from surface seawater of Qingdao offshore.</title>
        <authorList>
            <person name="Wang X."/>
        </authorList>
    </citation>
    <scope>NUCLEOTIDE SEQUENCE [LARGE SCALE GENOMIC DNA]</scope>
    <source>
        <strain evidence="1 2">ZSDE20</strain>
    </source>
</reference>
<organism evidence="1 2">
    <name type="scientific">Photobacterium pectinilyticum</name>
    <dbReference type="NCBI Taxonomy" id="2906793"/>
    <lineage>
        <taxon>Bacteria</taxon>
        <taxon>Pseudomonadati</taxon>
        <taxon>Pseudomonadota</taxon>
        <taxon>Gammaproteobacteria</taxon>
        <taxon>Vibrionales</taxon>
        <taxon>Vibrionaceae</taxon>
        <taxon>Photobacterium</taxon>
    </lineage>
</organism>
<protein>
    <submittedName>
        <fullName evidence="1">Uncharacterized protein</fullName>
    </submittedName>
</protein>
<sequence>MIPAIKLYTKNKELREAINQLINYLPQDYNGQIYDSLYEMHHSETTGVSDNIYIIDYKSLTEVEKYVFHVQGDKRSWILVNIDDATTSDTILL</sequence>
<keyword evidence="2" id="KW-1185">Reference proteome</keyword>
<gene>
    <name evidence="1" type="ORF">NHN17_22755</name>
</gene>